<evidence type="ECO:0000313" key="3">
    <source>
        <dbReference type="Proteomes" id="UP000499080"/>
    </source>
</evidence>
<reference evidence="2 3" key="1">
    <citation type="journal article" date="2019" name="Sci. Rep.">
        <title>Orb-weaving spider Araneus ventricosus genome elucidates the spidroin gene catalogue.</title>
        <authorList>
            <person name="Kono N."/>
            <person name="Nakamura H."/>
            <person name="Ohtoshi R."/>
            <person name="Moran D.A.P."/>
            <person name="Shinohara A."/>
            <person name="Yoshida Y."/>
            <person name="Fujiwara M."/>
            <person name="Mori M."/>
            <person name="Tomita M."/>
            <person name="Arakawa K."/>
        </authorList>
    </citation>
    <scope>NUCLEOTIDE SEQUENCE [LARGE SCALE GENOMIC DNA]</scope>
</reference>
<accession>A0A4Y2WP91</accession>
<organism evidence="2 3">
    <name type="scientific">Araneus ventricosus</name>
    <name type="common">Orbweaver spider</name>
    <name type="synonym">Epeira ventricosa</name>
    <dbReference type="NCBI Taxonomy" id="182803"/>
    <lineage>
        <taxon>Eukaryota</taxon>
        <taxon>Metazoa</taxon>
        <taxon>Ecdysozoa</taxon>
        <taxon>Arthropoda</taxon>
        <taxon>Chelicerata</taxon>
        <taxon>Arachnida</taxon>
        <taxon>Araneae</taxon>
        <taxon>Araneomorphae</taxon>
        <taxon>Entelegynae</taxon>
        <taxon>Araneoidea</taxon>
        <taxon>Araneidae</taxon>
        <taxon>Araneus</taxon>
    </lineage>
</organism>
<dbReference type="EMBL" id="BGPR01064227">
    <property type="protein sequence ID" value="GBO39254.1"/>
    <property type="molecule type" value="Genomic_DNA"/>
</dbReference>
<sequence>MNAEAPTSMRFRTLQRTLQAMASKGPMPISSLLDDCAIESYASRLDGSAGNKHLTSGNKWRRLMCRVSNHKGKWNYSYVAQAHEARDTTC</sequence>
<evidence type="ECO:0000313" key="2">
    <source>
        <dbReference type="EMBL" id="GBO39323.1"/>
    </source>
</evidence>
<dbReference type="EMBL" id="BGPR01064330">
    <property type="protein sequence ID" value="GBO39323.1"/>
    <property type="molecule type" value="Genomic_DNA"/>
</dbReference>
<protein>
    <submittedName>
        <fullName evidence="2">Uncharacterized protein</fullName>
    </submittedName>
</protein>
<keyword evidence="3" id="KW-1185">Reference proteome</keyword>
<gene>
    <name evidence="1" type="ORF">AVEN_232183_1</name>
    <name evidence="2" type="ORF">AVEN_32128_1</name>
</gene>
<name>A0A4Y2WP91_ARAVE</name>
<proteinExistence type="predicted"/>
<comment type="caution">
    <text evidence="2">The sequence shown here is derived from an EMBL/GenBank/DDBJ whole genome shotgun (WGS) entry which is preliminary data.</text>
</comment>
<dbReference type="AlphaFoldDB" id="A0A4Y2WP91"/>
<evidence type="ECO:0000313" key="1">
    <source>
        <dbReference type="EMBL" id="GBO39254.1"/>
    </source>
</evidence>
<dbReference type="Proteomes" id="UP000499080">
    <property type="component" value="Unassembled WGS sequence"/>
</dbReference>